<dbReference type="STRING" id="1550241.MA03_03230"/>
<accession>A0A0F7FHW9</accession>
<dbReference type="PATRIC" id="fig|1550241.5.peg.683"/>
<reference evidence="2 3" key="1">
    <citation type="journal article" date="2015" name="Stand. Genomic Sci.">
        <title>Complete genome sequence of and proposal of Thermofilum uzonense sp. nov. a novel hyperthermophilic crenarchaeon and emended description of the genus Thermofilum.</title>
        <authorList>
            <person name="Toshchakov S.V."/>
            <person name="Korzhenkov A.A."/>
            <person name="Samarov N.I."/>
            <person name="Mazunin I.O."/>
            <person name="Mozhey O.I."/>
            <person name="Shmyr I.S."/>
            <person name="Derbikova K.S."/>
            <person name="Taranov E.A."/>
            <person name="Dominova I.N."/>
            <person name="Bonch-Osmolovskaya E.A."/>
            <person name="Patrushev M.V."/>
            <person name="Podosokorskaya O.A."/>
            <person name="Kublanov I.V."/>
        </authorList>
    </citation>
    <scope>NUCLEOTIDE SEQUENCE [LARGE SCALE GENOMIC DNA]</scope>
    <source>
        <strain evidence="2 3">1807-2</strain>
    </source>
</reference>
<evidence type="ECO:0000259" key="1">
    <source>
        <dbReference type="Pfam" id="PF03435"/>
    </source>
</evidence>
<evidence type="ECO:0000313" key="2">
    <source>
        <dbReference type="EMBL" id="AKG38490.1"/>
    </source>
</evidence>
<dbReference type="SUPFAM" id="SSF51735">
    <property type="entry name" value="NAD(P)-binding Rossmann-fold domains"/>
    <property type="match status" value="1"/>
</dbReference>
<dbReference type="Gene3D" id="3.40.50.720">
    <property type="entry name" value="NAD(P)-binding Rossmann-like Domain"/>
    <property type="match status" value="1"/>
</dbReference>
<dbReference type="HOGENOM" id="CLU_705184_0_0_2"/>
<keyword evidence="3" id="KW-1185">Reference proteome</keyword>
<dbReference type="Pfam" id="PF03435">
    <property type="entry name" value="Sacchrp_dh_NADP"/>
    <property type="match status" value="1"/>
</dbReference>
<gene>
    <name evidence="2" type="ORF">MA03_03230</name>
</gene>
<dbReference type="Gene3D" id="3.30.360.10">
    <property type="entry name" value="Dihydrodipicolinate Reductase, domain 2"/>
    <property type="match status" value="1"/>
</dbReference>
<evidence type="ECO:0000313" key="3">
    <source>
        <dbReference type="Proteomes" id="UP000067434"/>
    </source>
</evidence>
<feature type="domain" description="Saccharopine dehydrogenase NADP binding" evidence="1">
    <location>
        <begin position="2"/>
        <end position="110"/>
    </location>
</feature>
<dbReference type="EMBL" id="CP009961">
    <property type="protein sequence ID" value="AKG38490.1"/>
    <property type="molecule type" value="Genomic_DNA"/>
</dbReference>
<dbReference type="PANTHER" id="PTHR43796:SF2">
    <property type="entry name" value="CARBOXYNORSPERMIDINE SYNTHASE"/>
    <property type="match status" value="1"/>
</dbReference>
<dbReference type="Proteomes" id="UP000067434">
    <property type="component" value="Chromosome"/>
</dbReference>
<proteinExistence type="predicted"/>
<dbReference type="InterPro" id="IPR036291">
    <property type="entry name" value="NAD(P)-bd_dom_sf"/>
</dbReference>
<protein>
    <recommendedName>
        <fullName evidence="1">Saccharopine dehydrogenase NADP binding domain-containing protein</fullName>
    </recommendedName>
</protein>
<name>A0A0F7FHW9_9CREN</name>
<dbReference type="AlphaFoldDB" id="A0A0F7FHW9"/>
<sequence length="391" mass="44132">MVARLALKHRVADEVTCFDRNLERARMFLDFEDSHDIPVEEADAINSEMLSSKLSGYDFVVNTLPTFVRINEREKLLNPIVMQASLKAGVPYMDLACYGGRRRTAEQLALSAAFRREHNLAIINAGASPGLTNLLAREAYEDLDKVFSIKVMSLEDQKGPSFLISWSREEMLNVATPVLVYRNRRYAFIEPFSESIECNFPAPEGSVRCYPVSNDESYTIPVYLRTQDFDYYAGGSDIEILRALYRLGVLEEKTLIVRGKRVSLRSLLYQILKEPSSPRSYLSAIEEGELEDAFFAVGVVAIGEISGEKGLSSRSVFFPSQRRVNNLLPGATYITYPTALVVIALLQSLKGRNLHGVFPLEALPGVVRRNILETLEEHKIFVNREFKVEEK</sequence>
<dbReference type="PANTHER" id="PTHR43796">
    <property type="entry name" value="CARBOXYNORSPERMIDINE SYNTHASE"/>
    <property type="match status" value="1"/>
</dbReference>
<organism evidence="2 3">
    <name type="scientific">Infirmifilum uzonense</name>
    <dbReference type="NCBI Taxonomy" id="1550241"/>
    <lineage>
        <taxon>Archaea</taxon>
        <taxon>Thermoproteota</taxon>
        <taxon>Thermoprotei</taxon>
        <taxon>Thermofilales</taxon>
        <taxon>Thermofilaceae</taxon>
        <taxon>Infirmifilum</taxon>
    </lineage>
</organism>
<dbReference type="KEGG" id="thf:MA03_03230"/>
<dbReference type="InterPro" id="IPR005097">
    <property type="entry name" value="Sacchrp_dh_NADP-bd"/>
</dbReference>
<dbReference type="OrthoDB" id="31047at2157"/>